<organism evidence="1">
    <name type="scientific">marine sediment metagenome</name>
    <dbReference type="NCBI Taxonomy" id="412755"/>
    <lineage>
        <taxon>unclassified sequences</taxon>
        <taxon>metagenomes</taxon>
        <taxon>ecological metagenomes</taxon>
    </lineage>
</organism>
<dbReference type="EMBL" id="BART01014696">
    <property type="protein sequence ID" value="GAG76414.1"/>
    <property type="molecule type" value="Genomic_DNA"/>
</dbReference>
<reference evidence="1" key="1">
    <citation type="journal article" date="2014" name="Front. Microbiol.">
        <title>High frequency of phylogenetically diverse reductive dehalogenase-homologous genes in deep subseafloor sedimentary metagenomes.</title>
        <authorList>
            <person name="Kawai M."/>
            <person name="Futagami T."/>
            <person name="Toyoda A."/>
            <person name="Takaki Y."/>
            <person name="Nishi S."/>
            <person name="Hori S."/>
            <person name="Arai W."/>
            <person name="Tsubouchi T."/>
            <person name="Morono Y."/>
            <person name="Uchiyama I."/>
            <person name="Ito T."/>
            <person name="Fujiyama A."/>
            <person name="Inagaki F."/>
            <person name="Takami H."/>
        </authorList>
    </citation>
    <scope>NUCLEOTIDE SEQUENCE</scope>
    <source>
        <strain evidence="1">Expedition CK06-06</strain>
    </source>
</reference>
<feature type="non-terminal residue" evidence="1">
    <location>
        <position position="1"/>
    </location>
</feature>
<protein>
    <submittedName>
        <fullName evidence="1">Uncharacterized protein</fullName>
    </submittedName>
</protein>
<gene>
    <name evidence="1" type="ORF">S01H4_29099</name>
</gene>
<accession>X1A3R8</accession>
<evidence type="ECO:0000313" key="1">
    <source>
        <dbReference type="EMBL" id="GAG76414.1"/>
    </source>
</evidence>
<proteinExistence type="predicted"/>
<dbReference type="AlphaFoldDB" id="X1A3R8"/>
<comment type="caution">
    <text evidence="1">The sequence shown here is derived from an EMBL/GenBank/DDBJ whole genome shotgun (WGS) entry which is preliminary data.</text>
</comment>
<sequence>TVGIYEGYISSIVNESRQALYNMFTWMNASPDTTKSERNTTDRALLFSIN</sequence>
<name>X1A3R8_9ZZZZ</name>